<keyword evidence="4" id="KW-1185">Reference proteome</keyword>
<dbReference type="Proteomes" id="UP000061660">
    <property type="component" value="Chromosome"/>
</dbReference>
<dbReference type="KEGG" id="pnp:IJ22_02190"/>
<dbReference type="AlphaFoldDB" id="A0A0U2UFB9"/>
<feature type="transmembrane region" description="Helical" evidence="2">
    <location>
        <begin position="113"/>
        <end position="135"/>
    </location>
</feature>
<dbReference type="RefSeq" id="WP_074730108.1">
    <property type="nucleotide sequence ID" value="NZ_BJCS01000008.1"/>
</dbReference>
<sequence length="198" mass="21139">MNIIIQVLVFSILIALTAVTYLTVLSIRQKLSCTTGMMAAMLIGSMTGLITGTVLGADQSFSINCMLAMIVGVGGGVMLGMPFHAMAVLDGLMAGVMSGMMGAMLGSMLSPDFLLPMSFFLTLLFVIAVLLLHRIMKQEAGILQGTEPNREKMKTGSILTVCVTIVLFSLVIMGSSYKDQPKAPEEPHVHTGHHKMSE</sequence>
<keyword evidence="2" id="KW-0812">Transmembrane</keyword>
<evidence type="ECO:0000313" key="3">
    <source>
        <dbReference type="EMBL" id="ALS20609.1"/>
    </source>
</evidence>
<name>A0A0U2UFB9_9BACL</name>
<proteinExistence type="predicted"/>
<gene>
    <name evidence="3" type="ORF">IJ22_02190</name>
</gene>
<evidence type="ECO:0000313" key="4">
    <source>
        <dbReference type="Proteomes" id="UP000061660"/>
    </source>
</evidence>
<feature type="transmembrane region" description="Helical" evidence="2">
    <location>
        <begin position="37"/>
        <end position="55"/>
    </location>
</feature>
<dbReference type="OrthoDB" id="10009888at2"/>
<feature type="transmembrane region" description="Helical" evidence="2">
    <location>
        <begin position="6"/>
        <end position="25"/>
    </location>
</feature>
<feature type="transmembrane region" description="Helical" evidence="2">
    <location>
        <begin position="61"/>
        <end position="80"/>
    </location>
</feature>
<reference evidence="4" key="1">
    <citation type="submission" date="2015-12" db="EMBL/GenBank/DDBJ databases">
        <title>Complete genome sequences of two moderately thermophilic Paenibacillus species.</title>
        <authorList>
            <person name="Butler R.III."/>
            <person name="Wang J."/>
            <person name="Stark B.C."/>
            <person name="Pombert J.-F."/>
        </authorList>
    </citation>
    <scope>NUCLEOTIDE SEQUENCE [LARGE SCALE GENOMIC DNA]</scope>
    <source>
        <strain evidence="4">32O-Y</strain>
    </source>
</reference>
<dbReference type="STRING" id="162209.IJ22_02190"/>
<evidence type="ECO:0000256" key="1">
    <source>
        <dbReference type="SAM" id="MobiDB-lite"/>
    </source>
</evidence>
<feature type="compositionally biased region" description="Basic and acidic residues" evidence="1">
    <location>
        <begin position="179"/>
        <end position="198"/>
    </location>
</feature>
<keyword evidence="2" id="KW-0472">Membrane</keyword>
<protein>
    <submittedName>
        <fullName evidence="3">Uncharacterized protein</fullName>
    </submittedName>
</protein>
<evidence type="ECO:0000256" key="2">
    <source>
        <dbReference type="SAM" id="Phobius"/>
    </source>
</evidence>
<organism evidence="3 4">
    <name type="scientific">Paenibacillus naphthalenovorans</name>
    <dbReference type="NCBI Taxonomy" id="162209"/>
    <lineage>
        <taxon>Bacteria</taxon>
        <taxon>Bacillati</taxon>
        <taxon>Bacillota</taxon>
        <taxon>Bacilli</taxon>
        <taxon>Bacillales</taxon>
        <taxon>Paenibacillaceae</taxon>
        <taxon>Paenibacillus</taxon>
    </lineage>
</organism>
<dbReference type="EMBL" id="CP013652">
    <property type="protein sequence ID" value="ALS20609.1"/>
    <property type="molecule type" value="Genomic_DNA"/>
</dbReference>
<feature type="transmembrane region" description="Helical" evidence="2">
    <location>
        <begin position="156"/>
        <end position="177"/>
    </location>
</feature>
<accession>A0A0U2UFB9</accession>
<reference evidence="3 4" key="2">
    <citation type="journal article" date="2016" name="Genome Announc.">
        <title>Complete Genome Sequences of Two Interactive Moderate Thermophiles, Paenibacillus napthalenovorans 32O-Y and Paenibacillus sp. 32O-W.</title>
        <authorList>
            <person name="Butler R.R.III."/>
            <person name="Wang J."/>
            <person name="Stark B.C."/>
            <person name="Pombert J.F."/>
        </authorList>
    </citation>
    <scope>NUCLEOTIDE SEQUENCE [LARGE SCALE GENOMIC DNA]</scope>
    <source>
        <strain evidence="3 4">32O-Y</strain>
    </source>
</reference>
<keyword evidence="2" id="KW-1133">Transmembrane helix</keyword>
<feature type="region of interest" description="Disordered" evidence="1">
    <location>
        <begin position="178"/>
        <end position="198"/>
    </location>
</feature>
<dbReference type="PATRIC" id="fig|162209.4.peg.225"/>